<evidence type="ECO:0000313" key="3">
    <source>
        <dbReference type="Proteomes" id="UP000064920"/>
    </source>
</evidence>
<dbReference type="Gene3D" id="1.20.120.160">
    <property type="entry name" value="HPT domain"/>
    <property type="match status" value="1"/>
</dbReference>
<reference evidence="2 3" key="1">
    <citation type="submission" date="2015-05" db="EMBL/GenBank/DDBJ databases">
        <authorList>
            <person name="Wang D.B."/>
            <person name="Wang M."/>
        </authorList>
    </citation>
    <scope>NUCLEOTIDE SEQUENCE [LARGE SCALE GENOMIC DNA]</scope>
    <source>
        <strain evidence="2 3">IMCC 12053</strain>
    </source>
</reference>
<accession>A0A0P0A589</accession>
<organism evidence="2 3">
    <name type="scientific">Celeribacter marinus</name>
    <dbReference type="NCBI Taxonomy" id="1397108"/>
    <lineage>
        <taxon>Bacteria</taxon>
        <taxon>Pseudomonadati</taxon>
        <taxon>Pseudomonadota</taxon>
        <taxon>Alphaproteobacteria</taxon>
        <taxon>Rhodobacterales</taxon>
        <taxon>Roseobacteraceae</taxon>
        <taxon>Celeribacter</taxon>
    </lineage>
</organism>
<dbReference type="Pfam" id="PF01627">
    <property type="entry name" value="Hpt"/>
    <property type="match status" value="1"/>
</dbReference>
<dbReference type="PROSITE" id="PS50894">
    <property type="entry name" value="HPT"/>
    <property type="match status" value="1"/>
</dbReference>
<dbReference type="SUPFAM" id="SSF47226">
    <property type="entry name" value="Histidine-containing phosphotransfer domain, HPT domain"/>
    <property type="match status" value="1"/>
</dbReference>
<keyword evidence="2" id="KW-0808">Transferase</keyword>
<sequence length="111" mass="11790">MINTSTLKTLENEIGSEDFLEVAALFLVEMDDAIENLSNVQSASEIGTTLHFLKGASLNLGLTDFAEICIAGERNAKSGNAGAIDIGAILNTYHSSQKALQDYLKNLGIDG</sequence>
<dbReference type="EMBL" id="CP012023">
    <property type="protein sequence ID" value="ALI55737.1"/>
    <property type="molecule type" value="Genomic_DNA"/>
</dbReference>
<evidence type="ECO:0000256" key="1">
    <source>
        <dbReference type="ARBA" id="ARBA00023012"/>
    </source>
</evidence>
<protein>
    <submittedName>
        <fullName evidence="2">Chemotaxis protein histidine kinase and related kinase</fullName>
    </submittedName>
</protein>
<dbReference type="KEGG" id="cmar:IMCC12053_1790"/>
<dbReference type="GO" id="GO:0004672">
    <property type="term" value="F:protein kinase activity"/>
    <property type="evidence" value="ECO:0007669"/>
    <property type="project" value="UniProtKB-ARBA"/>
</dbReference>
<dbReference type="Proteomes" id="UP000064920">
    <property type="component" value="Chromosome"/>
</dbReference>
<name>A0A0P0A589_9RHOB</name>
<dbReference type="InterPro" id="IPR008207">
    <property type="entry name" value="Sig_transdc_His_kin_Hpt_dom"/>
</dbReference>
<keyword evidence="1" id="KW-0902">Two-component regulatory system</keyword>
<dbReference type="PATRIC" id="fig|1397108.4.peg.1827"/>
<gene>
    <name evidence="2" type="ORF">IMCC12053_1790</name>
</gene>
<dbReference type="CDD" id="cd00088">
    <property type="entry name" value="HPT"/>
    <property type="match status" value="1"/>
</dbReference>
<proteinExistence type="predicted"/>
<dbReference type="InterPro" id="IPR036641">
    <property type="entry name" value="HPT_dom_sf"/>
</dbReference>
<dbReference type="AlphaFoldDB" id="A0A0P0A589"/>
<dbReference type="GO" id="GO:0000160">
    <property type="term" value="P:phosphorelay signal transduction system"/>
    <property type="evidence" value="ECO:0007669"/>
    <property type="project" value="UniProtKB-KW"/>
</dbReference>
<dbReference type="STRING" id="1397108.IMCC12053_1790"/>
<evidence type="ECO:0000313" key="2">
    <source>
        <dbReference type="EMBL" id="ALI55737.1"/>
    </source>
</evidence>
<keyword evidence="2" id="KW-0418">Kinase</keyword>
<keyword evidence="3" id="KW-1185">Reference proteome</keyword>